<dbReference type="Pfam" id="PF14292">
    <property type="entry name" value="SusE"/>
    <property type="match status" value="1"/>
</dbReference>
<feature type="domain" description="DUF5111" evidence="3">
    <location>
        <begin position="162"/>
        <end position="255"/>
    </location>
</feature>
<evidence type="ECO:0000259" key="2">
    <source>
        <dbReference type="Pfam" id="PF14292"/>
    </source>
</evidence>
<dbReference type="Proteomes" id="UP000286031">
    <property type="component" value="Unassembled WGS sequence"/>
</dbReference>
<name>A0A413ESP5_BACOV</name>
<evidence type="ECO:0000313" key="5">
    <source>
        <dbReference type="Proteomes" id="UP000286031"/>
    </source>
</evidence>
<feature type="chain" id="PRO_5019020944" evidence="1">
    <location>
        <begin position="19"/>
        <end position="540"/>
    </location>
</feature>
<feature type="domain" description="DUF5111" evidence="3">
    <location>
        <begin position="361"/>
        <end position="447"/>
    </location>
</feature>
<organism evidence="4 5">
    <name type="scientific">Bacteroides ovatus</name>
    <dbReference type="NCBI Taxonomy" id="28116"/>
    <lineage>
        <taxon>Bacteria</taxon>
        <taxon>Pseudomonadati</taxon>
        <taxon>Bacteroidota</taxon>
        <taxon>Bacteroidia</taxon>
        <taxon>Bacteroidales</taxon>
        <taxon>Bacteroidaceae</taxon>
        <taxon>Bacteroides</taxon>
    </lineage>
</organism>
<dbReference type="PROSITE" id="PS51257">
    <property type="entry name" value="PROKAR_LIPOPROTEIN"/>
    <property type="match status" value="1"/>
</dbReference>
<dbReference type="AlphaFoldDB" id="A0A413ESP5"/>
<sequence length="540" mass="60382">MKALYKFLTAAVMAGSFASCSTDIEMPKLQGFDNLDPRELIASTNEVVMEGVNESNEAVTLTWGDYQLSVDNPSYAVPDGSVKNYLEMSPTSDFSLIEFVSVEGLTKTFTEKELNPILIRLGYQPWQKAPLHIRVRYVVAENVAYQYSMPIEINVSPYGLRMNRMDVLATDKTTVLAALYSPSENGIYTGYVAASGWMNFYLQERDNTIWGSQPGSAFTMSKDGVTFYNLWFPGDAGSYRVTADTNAKKWTAEYLNSMTLTSAAGTNTEMKFKQSTNSWSAKVTTTGAETFSAKATTKKYNIENEGGIDSDPIDFGQLLSISEAGNWIVTINMSGENPTATYEVDETPVVTYDPYLEMINIENHSDVKCRLFSSKSNGEYMGFYYAGKWENYKFATVGRETVYGSNPQSLQELDSSNKAYNIYVDGGKEGLYLYYVNLPENYWNAKEIQSLTVFGDHDLKSAMTYDKETKVWTAELDIQEVGWGMQILIDEDWSNHFKSKGDGVLGYLEGDNIVPPGSGKYLLTVNLYDMGNMTYTFTAL</sequence>
<dbReference type="InterPro" id="IPR033404">
    <property type="entry name" value="DUF5111"/>
</dbReference>
<accession>A0A413ESP5</accession>
<gene>
    <name evidence="4" type="ORF">DWV35_09315</name>
</gene>
<feature type="domain" description="SusE outer membrane protein" evidence="2">
    <location>
        <begin position="38"/>
        <end position="136"/>
    </location>
</feature>
<dbReference type="Pfam" id="PF17138">
    <property type="entry name" value="DUF5111"/>
    <property type="match status" value="2"/>
</dbReference>
<protein>
    <submittedName>
        <fullName evidence="4">DUF5111 domain-containing protein</fullName>
    </submittedName>
</protein>
<dbReference type="RefSeq" id="WP_117513288.1">
    <property type="nucleotide sequence ID" value="NZ_JAQCPI010000008.1"/>
</dbReference>
<evidence type="ECO:0000256" key="1">
    <source>
        <dbReference type="SAM" id="SignalP"/>
    </source>
</evidence>
<evidence type="ECO:0000259" key="3">
    <source>
        <dbReference type="Pfam" id="PF17138"/>
    </source>
</evidence>
<feature type="signal peptide" evidence="1">
    <location>
        <begin position="1"/>
        <end position="18"/>
    </location>
</feature>
<comment type="caution">
    <text evidence="4">The sequence shown here is derived from an EMBL/GenBank/DDBJ whole genome shotgun (WGS) entry which is preliminary data.</text>
</comment>
<dbReference type="EMBL" id="QSBI01000009">
    <property type="protein sequence ID" value="RGX10630.1"/>
    <property type="molecule type" value="Genomic_DNA"/>
</dbReference>
<dbReference type="InterPro" id="IPR025970">
    <property type="entry name" value="SusE"/>
</dbReference>
<evidence type="ECO:0000313" key="4">
    <source>
        <dbReference type="EMBL" id="RGX10630.1"/>
    </source>
</evidence>
<keyword evidence="1" id="KW-0732">Signal</keyword>
<reference evidence="4 5" key="1">
    <citation type="submission" date="2018-08" db="EMBL/GenBank/DDBJ databases">
        <title>A genome reference for cultivated species of the human gut microbiota.</title>
        <authorList>
            <person name="Zou Y."/>
            <person name="Xue W."/>
            <person name="Luo G."/>
        </authorList>
    </citation>
    <scope>NUCLEOTIDE SEQUENCE [LARGE SCALE GENOMIC DNA]</scope>
    <source>
        <strain evidence="4 5">AF04-46</strain>
    </source>
</reference>
<proteinExistence type="predicted"/>